<keyword evidence="5 6" id="KW-0238">DNA-binding</keyword>
<gene>
    <name evidence="10" type="primary">LOC110986748</name>
</gene>
<reference evidence="10" key="1">
    <citation type="submission" date="2025-08" db="UniProtKB">
        <authorList>
            <consortium name="RefSeq"/>
        </authorList>
    </citation>
    <scope>IDENTIFICATION</scope>
</reference>
<dbReference type="InterPro" id="IPR027806">
    <property type="entry name" value="HARBI1_dom"/>
</dbReference>
<evidence type="ECO:0000256" key="1">
    <source>
        <dbReference type="ARBA" id="ARBA00001968"/>
    </source>
</evidence>
<dbReference type="PANTHER" id="PTHR23080">
    <property type="entry name" value="THAP DOMAIN PROTEIN"/>
    <property type="match status" value="1"/>
</dbReference>
<dbReference type="Proteomes" id="UP000694845">
    <property type="component" value="Unplaced"/>
</dbReference>
<dbReference type="GO" id="GO:0008270">
    <property type="term" value="F:zinc ion binding"/>
    <property type="evidence" value="ECO:0007669"/>
    <property type="project" value="UniProtKB-KW"/>
</dbReference>
<feature type="domain" description="THAP-type" evidence="8">
    <location>
        <begin position="1"/>
        <end position="85"/>
    </location>
</feature>
<dbReference type="GO" id="GO:0003677">
    <property type="term" value="F:DNA binding"/>
    <property type="evidence" value="ECO:0007669"/>
    <property type="project" value="UniProtKB-UniRule"/>
</dbReference>
<evidence type="ECO:0000256" key="3">
    <source>
        <dbReference type="ARBA" id="ARBA00022771"/>
    </source>
</evidence>
<dbReference type="SUPFAM" id="SSF57716">
    <property type="entry name" value="Glucocorticoid receptor-like (DNA-binding domain)"/>
    <property type="match status" value="1"/>
</dbReference>
<keyword evidence="2" id="KW-0479">Metal-binding</keyword>
<organism evidence="9 10">
    <name type="scientific">Acanthaster planci</name>
    <name type="common">Crown-of-thorns starfish</name>
    <dbReference type="NCBI Taxonomy" id="133434"/>
    <lineage>
        <taxon>Eukaryota</taxon>
        <taxon>Metazoa</taxon>
        <taxon>Echinodermata</taxon>
        <taxon>Eleutherozoa</taxon>
        <taxon>Asterozoa</taxon>
        <taxon>Asteroidea</taxon>
        <taxon>Valvatacea</taxon>
        <taxon>Valvatida</taxon>
        <taxon>Acanthasteridae</taxon>
        <taxon>Acanthaster</taxon>
    </lineage>
</organism>
<dbReference type="GeneID" id="110986748"/>
<feature type="compositionally biased region" description="Basic and acidic residues" evidence="7">
    <location>
        <begin position="114"/>
        <end position="127"/>
    </location>
</feature>
<sequence>MPFSCSIRGCTTKQSKRSREKGLYLLTYPRGKKQRAAWIEATDRTDIETGGVWEPGPDARVCSRHFEGGWVSNNSKDVNFKPTLFLKPEPPQAQEEEDSVDSEGGKQRKAKRQKLTEKEGDQSACTSEEKALKISMSHHSYCGQRLSAKNKDSGDPLQGRNGDANTTEEGPKSFDELKKKIAELEYDLQCLSWSYRKIEGDNAKTKFYTGLPTFHVFMWLFSYLEAKVWTMTGSEENDTSSKSSDRKVVFPLIDQLFATLMRLRLGLLLPDLADRFRVSRRRMDNTVTMWIFLLEKELRALTPCPSREAVRLTLPPHYRRKQGLRFLVEGAELHIECPSNVSTQCYQRHRHHTTVQYLVAISPTGLIAYVSDGIFGKASGGEIMQRSKFLALLEEGDLVLADSDFMVQDLVTERGAVLRVPSNMSGPFKCQVQSAIGKVRAFRILDGVMPLSLQNMLGSVFKVCCWLSNLSDFFDLIKPK</sequence>
<dbReference type="SMART" id="SM00980">
    <property type="entry name" value="THAP"/>
    <property type="match status" value="1"/>
</dbReference>
<dbReference type="PROSITE" id="PS50950">
    <property type="entry name" value="ZF_THAP"/>
    <property type="match status" value="1"/>
</dbReference>
<dbReference type="OrthoDB" id="6117952at2759"/>
<evidence type="ECO:0000256" key="7">
    <source>
        <dbReference type="SAM" id="MobiDB-lite"/>
    </source>
</evidence>
<feature type="region of interest" description="Disordered" evidence="7">
    <location>
        <begin position="81"/>
        <end position="127"/>
    </location>
</feature>
<dbReference type="KEGG" id="aplc:110986748"/>
<protein>
    <submittedName>
        <fullName evidence="10">Uncharacterized protein LOC110986748</fullName>
    </submittedName>
</protein>
<evidence type="ECO:0000313" key="10">
    <source>
        <dbReference type="RefSeq" id="XP_022104600.1"/>
    </source>
</evidence>
<evidence type="ECO:0000256" key="2">
    <source>
        <dbReference type="ARBA" id="ARBA00022723"/>
    </source>
</evidence>
<keyword evidence="9" id="KW-1185">Reference proteome</keyword>
<keyword evidence="3 6" id="KW-0863">Zinc-finger</keyword>
<accession>A0A8B7ZIA0</accession>
<proteinExistence type="predicted"/>
<name>A0A8B7ZIA0_ACAPL</name>
<feature type="region of interest" description="Disordered" evidence="7">
    <location>
        <begin position="146"/>
        <end position="172"/>
    </location>
</feature>
<dbReference type="Pfam" id="PF13613">
    <property type="entry name" value="HTH_Tnp_4"/>
    <property type="match status" value="1"/>
</dbReference>
<evidence type="ECO:0000256" key="4">
    <source>
        <dbReference type="ARBA" id="ARBA00022833"/>
    </source>
</evidence>
<evidence type="ECO:0000256" key="6">
    <source>
        <dbReference type="PROSITE-ProRule" id="PRU00309"/>
    </source>
</evidence>
<evidence type="ECO:0000259" key="8">
    <source>
        <dbReference type="PROSITE" id="PS50950"/>
    </source>
</evidence>
<comment type="cofactor">
    <cofactor evidence="1">
        <name>a divalent metal cation</name>
        <dbReference type="ChEBI" id="CHEBI:60240"/>
    </cofactor>
</comment>
<dbReference type="RefSeq" id="XP_022104600.1">
    <property type="nucleotide sequence ID" value="XM_022248908.1"/>
</dbReference>
<dbReference type="InterPro" id="IPR027805">
    <property type="entry name" value="Transposase_HTH_dom"/>
</dbReference>
<evidence type="ECO:0000313" key="9">
    <source>
        <dbReference type="Proteomes" id="UP000694845"/>
    </source>
</evidence>
<dbReference type="InterPro" id="IPR006612">
    <property type="entry name" value="THAP_Znf"/>
</dbReference>
<dbReference type="Pfam" id="PF05485">
    <property type="entry name" value="THAP"/>
    <property type="match status" value="1"/>
</dbReference>
<evidence type="ECO:0000256" key="5">
    <source>
        <dbReference type="ARBA" id="ARBA00023125"/>
    </source>
</evidence>
<dbReference type="OMA" id="DEANDIN"/>
<dbReference type="AlphaFoldDB" id="A0A8B7ZIA0"/>
<keyword evidence="4" id="KW-0862">Zinc</keyword>
<dbReference type="Pfam" id="PF13359">
    <property type="entry name" value="DDE_Tnp_4"/>
    <property type="match status" value="1"/>
</dbReference>